<dbReference type="InterPro" id="IPR007831">
    <property type="entry name" value="T2SS_GspE_N"/>
</dbReference>
<dbReference type="Pfam" id="PF05157">
    <property type="entry name" value="MshEN"/>
    <property type="match status" value="1"/>
</dbReference>
<feature type="domain" description="Bacterial type II secretion system protein E" evidence="4">
    <location>
        <begin position="385"/>
        <end position="399"/>
    </location>
</feature>
<dbReference type="CDD" id="cd01129">
    <property type="entry name" value="PulE-GspE-like"/>
    <property type="match status" value="1"/>
</dbReference>
<name>M5PVQ9_DESAF</name>
<reference evidence="5 6" key="1">
    <citation type="journal article" date="2013" name="Genome Announc.">
        <title>Draft Genome Sequence for Desulfovibrio africanus Strain PCS.</title>
        <authorList>
            <person name="Brown S.D."/>
            <person name="Utturkar S.M."/>
            <person name="Arkin A.P."/>
            <person name="Deutschbauer A.M."/>
            <person name="Elias D.A."/>
            <person name="Hazen T.C."/>
            <person name="Chakraborty R."/>
        </authorList>
    </citation>
    <scope>NUCLEOTIDE SEQUENCE [LARGE SCALE GENOMIC DNA]</scope>
    <source>
        <strain evidence="5 6">PCS</strain>
    </source>
</reference>
<dbReference type="InterPro" id="IPR001482">
    <property type="entry name" value="T2SS/T4SS_dom"/>
</dbReference>
<dbReference type="Proteomes" id="UP000011922">
    <property type="component" value="Unassembled WGS sequence"/>
</dbReference>
<dbReference type="OrthoDB" id="9805147at2"/>
<dbReference type="InterPro" id="IPR003593">
    <property type="entry name" value="AAA+_ATPase"/>
</dbReference>
<comment type="similarity">
    <text evidence="1">Belongs to the GSP E family.</text>
</comment>
<dbReference type="EMBL" id="AOSV01000010">
    <property type="protein sequence ID" value="EMG38070.1"/>
    <property type="molecule type" value="Genomic_DNA"/>
</dbReference>
<evidence type="ECO:0000256" key="1">
    <source>
        <dbReference type="ARBA" id="ARBA00006611"/>
    </source>
</evidence>
<dbReference type="SUPFAM" id="SSF52540">
    <property type="entry name" value="P-loop containing nucleoside triphosphate hydrolases"/>
    <property type="match status" value="1"/>
</dbReference>
<dbReference type="Gene3D" id="3.30.450.90">
    <property type="match status" value="1"/>
</dbReference>
<dbReference type="PROSITE" id="PS00662">
    <property type="entry name" value="T2SP_E"/>
    <property type="match status" value="1"/>
</dbReference>
<dbReference type="Pfam" id="PF00437">
    <property type="entry name" value="T2SSE"/>
    <property type="match status" value="1"/>
</dbReference>
<dbReference type="GO" id="GO:0005886">
    <property type="term" value="C:plasma membrane"/>
    <property type="evidence" value="ECO:0007669"/>
    <property type="project" value="TreeGrafter"/>
</dbReference>
<keyword evidence="2" id="KW-0547">Nucleotide-binding</keyword>
<dbReference type="InterPro" id="IPR037257">
    <property type="entry name" value="T2SS_E_N_sf"/>
</dbReference>
<accession>M5PVQ9</accession>
<dbReference type="PATRIC" id="fig|1262666.3.peg.1136"/>
<keyword evidence="3" id="KW-0067">ATP-binding</keyword>
<proteinExistence type="inferred from homology"/>
<gene>
    <name evidence="5" type="ORF">PCS_01117</name>
</gene>
<evidence type="ECO:0000313" key="6">
    <source>
        <dbReference type="Proteomes" id="UP000011922"/>
    </source>
</evidence>
<dbReference type="InterPro" id="IPR027417">
    <property type="entry name" value="P-loop_NTPase"/>
</dbReference>
<dbReference type="RefSeq" id="WP_005984888.1">
    <property type="nucleotide sequence ID" value="NZ_AOSV01000010.1"/>
</dbReference>
<dbReference type="FunFam" id="3.40.50.300:FF:000398">
    <property type="entry name" value="Type IV pilus assembly ATPase PilB"/>
    <property type="match status" value="1"/>
</dbReference>
<dbReference type="GO" id="GO:0016887">
    <property type="term" value="F:ATP hydrolysis activity"/>
    <property type="evidence" value="ECO:0007669"/>
    <property type="project" value="TreeGrafter"/>
</dbReference>
<dbReference type="Gene3D" id="3.30.300.160">
    <property type="entry name" value="Type II secretion system, protein E, N-terminal domain"/>
    <property type="match status" value="1"/>
</dbReference>
<dbReference type="PANTHER" id="PTHR30258">
    <property type="entry name" value="TYPE II SECRETION SYSTEM PROTEIN GSPE-RELATED"/>
    <property type="match status" value="1"/>
</dbReference>
<evidence type="ECO:0000256" key="3">
    <source>
        <dbReference type="ARBA" id="ARBA00022840"/>
    </source>
</evidence>
<dbReference type="PANTHER" id="PTHR30258:SF2">
    <property type="entry name" value="COMG OPERON PROTEIN 1"/>
    <property type="match status" value="1"/>
</dbReference>
<dbReference type="SMART" id="SM00382">
    <property type="entry name" value="AAA"/>
    <property type="match status" value="1"/>
</dbReference>
<comment type="caution">
    <text evidence="5">The sequence shown here is derived from an EMBL/GenBank/DDBJ whole genome shotgun (WGS) entry which is preliminary data.</text>
</comment>
<dbReference type="AlphaFoldDB" id="M5PVQ9"/>
<dbReference type="Gene3D" id="3.40.50.300">
    <property type="entry name" value="P-loop containing nucleotide triphosphate hydrolases"/>
    <property type="match status" value="1"/>
</dbReference>
<dbReference type="GO" id="GO:0005524">
    <property type="term" value="F:ATP binding"/>
    <property type="evidence" value="ECO:0007669"/>
    <property type="project" value="UniProtKB-KW"/>
</dbReference>
<evidence type="ECO:0000259" key="4">
    <source>
        <dbReference type="PROSITE" id="PS00662"/>
    </source>
</evidence>
<protein>
    <submittedName>
        <fullName evidence="5">Type II secretion system protein E (GspE)</fullName>
    </submittedName>
</protein>
<sequence>MRRKARLGEMLVQSGLLDKATLEKALQDKARGKRKLGEYLVANGICREGDIIGCISRQMGIEKYHPSRFPVDVSLSGHIPADMARQLKLAPLSLNGRLLLLAMVDPLDIEAMDSAEFASKCEVDPVICSEQELNQLHSTIYGLYSGLGDVLDGMEELRLEGSGDEDRVVPQLDLKTRDDQADVPAVKLVNSILMQAVQERASDVHISPEKERMQVRFRIDGKLQEVPAPPKRFLAPMLSRIKLLAGMDIAVTRAPQDGRFSAVMDTREINIRASCMPTIHGENMVLRLLDTSSGGYGLEQLGMLGEDQDRLKAACAKPHGLILVAGPTGSGKTTTLYAMLRLINTPEANVITLEDPVEYRIAGIRQVQLNRKAGMTFAGGLRSILRQDPDVIMVGEIRDAETAAIAVQAALTGHRVLSSVHTNDASGAITRLLDMGIEPFLVSSVLLAAVGQRLLRRVCPTCAEEYDPGRTALRQLGMEDDKTATFRRGRGCTQCMQTGYRSRVGIYEILMADQQVQEMILRKASAGEISRAMTAADKLRTLRQDAMDKVRRGETTIEEALSAVMF</sequence>
<evidence type="ECO:0000256" key="2">
    <source>
        <dbReference type="ARBA" id="ARBA00022741"/>
    </source>
</evidence>
<evidence type="ECO:0000313" key="5">
    <source>
        <dbReference type="EMBL" id="EMG38070.1"/>
    </source>
</evidence>
<organism evidence="5 6">
    <name type="scientific">Desulfocurvibacter africanus PCS</name>
    <dbReference type="NCBI Taxonomy" id="1262666"/>
    <lineage>
        <taxon>Bacteria</taxon>
        <taxon>Pseudomonadati</taxon>
        <taxon>Thermodesulfobacteriota</taxon>
        <taxon>Desulfovibrionia</taxon>
        <taxon>Desulfovibrionales</taxon>
        <taxon>Desulfovibrionaceae</taxon>
        <taxon>Desulfocurvibacter</taxon>
    </lineage>
</organism>
<dbReference type="SUPFAM" id="SSF160246">
    <property type="entry name" value="EspE N-terminal domain-like"/>
    <property type="match status" value="1"/>
</dbReference>